<dbReference type="STRING" id="407022.SAMN05661044_04114"/>
<gene>
    <name evidence="4" type="ORF">SAMN05661044_04114</name>
</gene>
<dbReference type="SUPFAM" id="SSF46689">
    <property type="entry name" value="Homeodomain-like"/>
    <property type="match status" value="1"/>
</dbReference>
<evidence type="ECO:0000313" key="4">
    <source>
        <dbReference type="EMBL" id="SEM06739.1"/>
    </source>
</evidence>
<evidence type="ECO:0000259" key="3">
    <source>
        <dbReference type="PROSITE" id="PS50977"/>
    </source>
</evidence>
<reference evidence="5" key="1">
    <citation type="submission" date="2016-10" db="EMBL/GenBank/DDBJ databases">
        <authorList>
            <person name="Varghese N."/>
            <person name="Submissions S."/>
        </authorList>
    </citation>
    <scope>NUCLEOTIDE SEQUENCE [LARGE SCALE GENOMIC DNA]</scope>
    <source>
        <strain evidence="5">DSM 18733</strain>
    </source>
</reference>
<feature type="DNA-binding region" description="H-T-H motif" evidence="2">
    <location>
        <begin position="28"/>
        <end position="47"/>
    </location>
</feature>
<dbReference type="PROSITE" id="PS50977">
    <property type="entry name" value="HTH_TETR_2"/>
    <property type="match status" value="1"/>
</dbReference>
<feature type="domain" description="HTH tetR-type" evidence="3">
    <location>
        <begin position="5"/>
        <end position="65"/>
    </location>
</feature>
<dbReference type="EMBL" id="FOAF01000007">
    <property type="protein sequence ID" value="SEM06739.1"/>
    <property type="molecule type" value="Genomic_DNA"/>
</dbReference>
<keyword evidence="5" id="KW-1185">Reference proteome</keyword>
<dbReference type="OrthoDB" id="9802802at2"/>
<dbReference type="InterPro" id="IPR009057">
    <property type="entry name" value="Homeodomain-like_sf"/>
</dbReference>
<evidence type="ECO:0000256" key="1">
    <source>
        <dbReference type="ARBA" id="ARBA00023125"/>
    </source>
</evidence>
<sequence length="207" mass="24111">MEPNEIKKQHIIEAALKRFSHFGINKTTMSEIAEDIAVSKANLYYYFPDKTALVVDVIKHLIAEGTQAYDEILNESVSILEMLIRFLKIRKDFFEKHYLLHITMGFADSNLNMEELKTLREYAEMRELEILHKTFKKGIDTMELVTFDVKIVSQMYFTILKGIAMVSISRISNKDIPEISVFSEIFEKQKIATTIFLNGLRYDIIKN</sequence>
<proteinExistence type="predicted"/>
<dbReference type="PANTHER" id="PTHR30328:SF54">
    <property type="entry name" value="HTH-TYPE TRANSCRIPTIONAL REPRESSOR SCO4008"/>
    <property type="match status" value="1"/>
</dbReference>
<dbReference type="Gene3D" id="1.10.10.60">
    <property type="entry name" value="Homeodomain-like"/>
    <property type="match status" value="1"/>
</dbReference>
<dbReference type="InterPro" id="IPR023772">
    <property type="entry name" value="DNA-bd_HTH_TetR-type_CS"/>
</dbReference>
<dbReference type="Gene3D" id="1.10.357.10">
    <property type="entry name" value="Tetracycline Repressor, domain 2"/>
    <property type="match status" value="1"/>
</dbReference>
<name>A0A1H7VCZ2_OLID1</name>
<dbReference type="GO" id="GO:0003677">
    <property type="term" value="F:DNA binding"/>
    <property type="evidence" value="ECO:0007669"/>
    <property type="project" value="UniProtKB-UniRule"/>
</dbReference>
<dbReference type="PANTHER" id="PTHR30328">
    <property type="entry name" value="TRANSCRIPTIONAL REPRESSOR"/>
    <property type="match status" value="1"/>
</dbReference>
<dbReference type="Pfam" id="PF00440">
    <property type="entry name" value="TetR_N"/>
    <property type="match status" value="1"/>
</dbReference>
<dbReference type="InterPro" id="IPR050109">
    <property type="entry name" value="HTH-type_TetR-like_transc_reg"/>
</dbReference>
<dbReference type="InterPro" id="IPR001647">
    <property type="entry name" value="HTH_TetR"/>
</dbReference>
<organism evidence="4 5">
    <name type="scientific">Olivibacter domesticus</name>
    <name type="common">Pseudosphingobacterium domesticum</name>
    <dbReference type="NCBI Taxonomy" id="407022"/>
    <lineage>
        <taxon>Bacteria</taxon>
        <taxon>Pseudomonadati</taxon>
        <taxon>Bacteroidota</taxon>
        <taxon>Sphingobacteriia</taxon>
        <taxon>Sphingobacteriales</taxon>
        <taxon>Sphingobacteriaceae</taxon>
        <taxon>Olivibacter</taxon>
    </lineage>
</organism>
<accession>A0A1H7VCZ2</accession>
<dbReference type="AlphaFoldDB" id="A0A1H7VCZ2"/>
<evidence type="ECO:0000313" key="5">
    <source>
        <dbReference type="Proteomes" id="UP000199421"/>
    </source>
</evidence>
<dbReference type="PROSITE" id="PS01081">
    <property type="entry name" value="HTH_TETR_1"/>
    <property type="match status" value="1"/>
</dbReference>
<dbReference type="PRINTS" id="PR00455">
    <property type="entry name" value="HTHTETR"/>
</dbReference>
<evidence type="ECO:0000256" key="2">
    <source>
        <dbReference type="PROSITE-ProRule" id="PRU00335"/>
    </source>
</evidence>
<keyword evidence="1 2" id="KW-0238">DNA-binding</keyword>
<dbReference type="Proteomes" id="UP000199421">
    <property type="component" value="Unassembled WGS sequence"/>
</dbReference>
<protein>
    <submittedName>
        <fullName evidence="4">Transcriptional regulator, TetR family</fullName>
    </submittedName>
</protein>